<dbReference type="Pfam" id="PF00370">
    <property type="entry name" value="FGGY_N"/>
    <property type="match status" value="1"/>
</dbReference>
<dbReference type="InterPro" id="IPR018485">
    <property type="entry name" value="FGGY_C"/>
</dbReference>
<gene>
    <name evidence="6" type="ORF">FAA97_17610</name>
</gene>
<proteinExistence type="inferred from homology"/>
<comment type="similarity">
    <text evidence="1">Belongs to the FGGY kinase family.</text>
</comment>
<dbReference type="Gene3D" id="1.20.58.2240">
    <property type="match status" value="1"/>
</dbReference>
<dbReference type="InterPro" id="IPR006003">
    <property type="entry name" value="FGGY_RbtK-like"/>
</dbReference>
<comment type="caution">
    <text evidence="6">The sequence shown here is derived from an EMBL/GenBank/DDBJ whole genome shotgun (WGS) entry which is preliminary data.</text>
</comment>
<organism evidence="6 7">
    <name type="scientific">Peteryoungia ipomoeae</name>
    <dbReference type="NCBI Taxonomy" id="1210932"/>
    <lineage>
        <taxon>Bacteria</taxon>
        <taxon>Pseudomonadati</taxon>
        <taxon>Pseudomonadota</taxon>
        <taxon>Alphaproteobacteria</taxon>
        <taxon>Hyphomicrobiales</taxon>
        <taxon>Rhizobiaceae</taxon>
        <taxon>Peteryoungia</taxon>
    </lineage>
</organism>
<evidence type="ECO:0000256" key="3">
    <source>
        <dbReference type="ARBA" id="ARBA00022777"/>
    </source>
</evidence>
<dbReference type="AlphaFoldDB" id="A0A4S8NXI2"/>
<dbReference type="RefSeq" id="WP_136599870.1">
    <property type="nucleotide sequence ID" value="NZ_STGV01000006.1"/>
</dbReference>
<dbReference type="PIRSF" id="PIRSF000538">
    <property type="entry name" value="GlpK"/>
    <property type="match status" value="1"/>
</dbReference>
<dbReference type="PANTHER" id="PTHR43435:SF4">
    <property type="entry name" value="FGGY CARBOHYDRATE KINASE DOMAIN-CONTAINING PROTEIN"/>
    <property type="match status" value="1"/>
</dbReference>
<dbReference type="PANTHER" id="PTHR43435">
    <property type="entry name" value="RIBULOKINASE"/>
    <property type="match status" value="1"/>
</dbReference>
<evidence type="ECO:0000259" key="4">
    <source>
        <dbReference type="Pfam" id="PF00370"/>
    </source>
</evidence>
<dbReference type="InterPro" id="IPR018484">
    <property type="entry name" value="FGGY_N"/>
</dbReference>
<dbReference type="GO" id="GO:0019321">
    <property type="term" value="P:pentose metabolic process"/>
    <property type="evidence" value="ECO:0007669"/>
    <property type="project" value="TreeGrafter"/>
</dbReference>
<reference evidence="6 7" key="1">
    <citation type="submission" date="2019-04" db="EMBL/GenBank/DDBJ databases">
        <title>Genome sequence of strain shin9-1.</title>
        <authorList>
            <person name="Gao J."/>
            <person name="Sun J."/>
        </authorList>
    </citation>
    <scope>NUCLEOTIDE SEQUENCE [LARGE SCALE GENOMIC DNA]</scope>
    <source>
        <strain evidence="7">shin9-1</strain>
    </source>
</reference>
<accession>A0A4S8NXI2</accession>
<dbReference type="NCBIfam" id="TIGR01315">
    <property type="entry name" value="5C_CHO_kinase"/>
    <property type="match status" value="1"/>
</dbReference>
<evidence type="ECO:0000259" key="5">
    <source>
        <dbReference type="Pfam" id="PF02782"/>
    </source>
</evidence>
<dbReference type="OrthoDB" id="9805576at2"/>
<feature type="domain" description="Carbohydrate kinase FGGY N-terminal" evidence="4">
    <location>
        <begin position="5"/>
        <end position="260"/>
    </location>
</feature>
<keyword evidence="7" id="KW-1185">Reference proteome</keyword>
<name>A0A4S8NXI2_9HYPH</name>
<keyword evidence="2" id="KW-0808">Transferase</keyword>
<sequence>MRDHVIAVDVGTGSARAGVVDRSGRLLARSEHPLVTHVVGEEVAEQSSEQIWAAVCMAVRAAVQASGVAPADVAGISFDATCSLVLRDTSGASIPLTHTDRHSFDTILWMDHRAIEEARICTETGHRVIRHAGNSLSPEMQIPKLLWLKTHRPDLWSRLGFAFDLADFLTWRASGSNERSICTLTSKWGYLHGEPDPWPTDFLAEIGLSDLLEKCGLSASATPVGKPVGTISTEAAKDLGLMPGIAVAAGMVDAYAGTLGVLGGQAGKGADALTGQYALIGGTSSCVVAFSREPLFQNSVWGPYFETVFPNCWLSEAGQSATGALLNHLVAMHSAGGEATVARHRAIIDRVQELRTVEGHRLAEDINILPDFHGNRSPFADPTLTGIVTGMRLDQSFDGLCRLYWRACLSIALGLRQVIETMQAGTAVPARLYLTGGHVKNALLNELYGDVSGCEVVIPQTDDAVLIGTAMNAATAAGLYPDLSEAGAAMAPNAVSRAPKLAVKGEQYDRDYQRFQLMQEMRLRLRDI</sequence>
<feature type="domain" description="Carbohydrate kinase FGGY C-terminal" evidence="5">
    <location>
        <begin position="279"/>
        <end position="477"/>
    </location>
</feature>
<dbReference type="Proteomes" id="UP000308828">
    <property type="component" value="Unassembled WGS sequence"/>
</dbReference>
<dbReference type="GO" id="GO:0005737">
    <property type="term" value="C:cytoplasm"/>
    <property type="evidence" value="ECO:0007669"/>
    <property type="project" value="TreeGrafter"/>
</dbReference>
<dbReference type="Gene3D" id="3.30.420.40">
    <property type="match status" value="1"/>
</dbReference>
<dbReference type="Pfam" id="PF02782">
    <property type="entry name" value="FGGY_C"/>
    <property type="match status" value="1"/>
</dbReference>
<evidence type="ECO:0000313" key="7">
    <source>
        <dbReference type="Proteomes" id="UP000308828"/>
    </source>
</evidence>
<protein>
    <submittedName>
        <fullName evidence="6">Ribulokinase</fullName>
    </submittedName>
</protein>
<dbReference type="EMBL" id="STGV01000006">
    <property type="protein sequence ID" value="THV21012.1"/>
    <property type="molecule type" value="Genomic_DNA"/>
</dbReference>
<dbReference type="CDD" id="cd07782">
    <property type="entry name" value="ASKHA_NBD_FGGY_D-RBK"/>
    <property type="match status" value="1"/>
</dbReference>
<dbReference type="InterPro" id="IPR000577">
    <property type="entry name" value="Carb_kinase_FGGY"/>
</dbReference>
<evidence type="ECO:0000256" key="2">
    <source>
        <dbReference type="ARBA" id="ARBA00022679"/>
    </source>
</evidence>
<evidence type="ECO:0000256" key="1">
    <source>
        <dbReference type="ARBA" id="ARBA00009156"/>
    </source>
</evidence>
<dbReference type="SUPFAM" id="SSF53067">
    <property type="entry name" value="Actin-like ATPase domain"/>
    <property type="match status" value="2"/>
</dbReference>
<keyword evidence="3 6" id="KW-0418">Kinase</keyword>
<dbReference type="InterPro" id="IPR043129">
    <property type="entry name" value="ATPase_NBD"/>
</dbReference>
<dbReference type="GO" id="GO:0019150">
    <property type="term" value="F:D-ribulokinase activity"/>
    <property type="evidence" value="ECO:0007669"/>
    <property type="project" value="TreeGrafter"/>
</dbReference>
<evidence type="ECO:0000313" key="6">
    <source>
        <dbReference type="EMBL" id="THV21012.1"/>
    </source>
</evidence>